<evidence type="ECO:0000256" key="1">
    <source>
        <dbReference type="SAM" id="MobiDB-lite"/>
    </source>
</evidence>
<dbReference type="InterPro" id="IPR039802">
    <property type="entry name" value="MTMR14"/>
</dbReference>
<dbReference type="EMBL" id="QMKO01001501">
    <property type="protein sequence ID" value="RTG89466.1"/>
    <property type="molecule type" value="Genomic_DNA"/>
</dbReference>
<feature type="compositionally biased region" description="Low complexity" evidence="1">
    <location>
        <begin position="319"/>
        <end position="333"/>
    </location>
</feature>
<feature type="compositionally biased region" description="Polar residues" evidence="1">
    <location>
        <begin position="275"/>
        <end position="291"/>
    </location>
</feature>
<keyword evidence="3" id="KW-1185">Reference proteome</keyword>
<accession>A0A430QP43</accession>
<dbReference type="PANTHER" id="PTHR13524">
    <property type="entry name" value="MYOTUBULARIN-RELATED"/>
    <property type="match status" value="1"/>
</dbReference>
<dbReference type="SUPFAM" id="SSF52799">
    <property type="entry name" value="(Phosphotyrosine protein) phosphatases II"/>
    <property type="match status" value="2"/>
</dbReference>
<sequence length="350" mass="39574">MKLLLGLLYEGAGGLLLHCVSGWDRTPLFICLLRCLLWADDLMHCSLTPIQMLYLTLGYDWFLFGHKLKTRMELGEEILRFTFQFIGEMAKCTELSLRRVYVLNLIMSAGGLLLHCVSGWDRTPLFICLLRCLLWADDLMHCSLTPIQMLYLTLGYDWFLFGHKLKTRMELGEEILRFTFQFIGEMAKCTELSLRRVDLRSSDDLQPLRQSRLEELSNLFFEFWNEETKRREVQSIINSIGPTANESVVPDKNTQSISNSEGKSTFNSDDESSSGHENYTSRNSNKPSENQNSIVSQISNALNSAVSVVTSNFVTPLLSSSSLSVPSSSVSSSDSIRTVNESNEDPPSTT</sequence>
<dbReference type="STRING" id="6184.A0A430QP43"/>
<feature type="compositionally biased region" description="Polar residues" evidence="1">
    <location>
        <begin position="243"/>
        <end position="267"/>
    </location>
</feature>
<feature type="region of interest" description="Disordered" evidence="1">
    <location>
        <begin position="319"/>
        <end position="350"/>
    </location>
</feature>
<name>A0A430QP43_SCHBO</name>
<dbReference type="AlphaFoldDB" id="A0A430QP43"/>
<dbReference type="InterPro" id="IPR029021">
    <property type="entry name" value="Prot-tyrosine_phosphatase-like"/>
</dbReference>
<protein>
    <submittedName>
        <fullName evidence="2">Myotubularin-related protein 14</fullName>
    </submittedName>
</protein>
<feature type="compositionally biased region" description="Polar residues" evidence="1">
    <location>
        <begin position="334"/>
        <end position="350"/>
    </location>
</feature>
<evidence type="ECO:0000313" key="3">
    <source>
        <dbReference type="Proteomes" id="UP000290809"/>
    </source>
</evidence>
<dbReference type="InterPro" id="IPR016130">
    <property type="entry name" value="Tyr_Pase_AS"/>
</dbReference>
<reference evidence="2 3" key="1">
    <citation type="journal article" date="2019" name="PLoS Pathog.">
        <title>Genome sequence of the bovine parasite Schistosoma bovis Tanzania.</title>
        <authorList>
            <person name="Oey H."/>
            <person name="Zakrzewski M."/>
            <person name="Gobert G."/>
            <person name="Gravermann K."/>
            <person name="Stoye J."/>
            <person name="Jones M."/>
            <person name="Mcmanus D."/>
            <person name="Krause L."/>
        </authorList>
    </citation>
    <scope>NUCLEOTIDE SEQUENCE [LARGE SCALE GENOMIC DNA]</scope>
    <source>
        <strain evidence="2 3">TAN1997</strain>
    </source>
</reference>
<proteinExistence type="predicted"/>
<dbReference type="PANTHER" id="PTHR13524:SF2">
    <property type="entry name" value="MYOTUBULARIN-RELATED PROTEIN 14"/>
    <property type="match status" value="1"/>
</dbReference>
<dbReference type="Proteomes" id="UP000290809">
    <property type="component" value="Unassembled WGS sequence"/>
</dbReference>
<organism evidence="2 3">
    <name type="scientific">Schistosoma bovis</name>
    <name type="common">Blood fluke</name>
    <dbReference type="NCBI Taxonomy" id="6184"/>
    <lineage>
        <taxon>Eukaryota</taxon>
        <taxon>Metazoa</taxon>
        <taxon>Spiralia</taxon>
        <taxon>Lophotrochozoa</taxon>
        <taxon>Platyhelminthes</taxon>
        <taxon>Trematoda</taxon>
        <taxon>Digenea</taxon>
        <taxon>Strigeidida</taxon>
        <taxon>Schistosomatoidea</taxon>
        <taxon>Schistosomatidae</taxon>
        <taxon>Schistosoma</taxon>
    </lineage>
</organism>
<dbReference type="GO" id="GO:0004438">
    <property type="term" value="F:phosphatidylinositol-3-phosphate phosphatase activity"/>
    <property type="evidence" value="ECO:0007669"/>
    <property type="project" value="InterPro"/>
</dbReference>
<gene>
    <name evidence="2" type="ORF">DC041_0000538</name>
</gene>
<feature type="region of interest" description="Disordered" evidence="1">
    <location>
        <begin position="243"/>
        <end position="291"/>
    </location>
</feature>
<dbReference type="PROSITE" id="PS00383">
    <property type="entry name" value="TYR_PHOSPHATASE_1"/>
    <property type="match status" value="2"/>
</dbReference>
<evidence type="ECO:0000313" key="2">
    <source>
        <dbReference type="EMBL" id="RTG89466.1"/>
    </source>
</evidence>
<comment type="caution">
    <text evidence="2">The sequence shown here is derived from an EMBL/GenBank/DDBJ whole genome shotgun (WGS) entry which is preliminary data.</text>
</comment>